<protein>
    <submittedName>
        <fullName evidence="1">Membrane protein</fullName>
    </submittedName>
</protein>
<dbReference type="NCBIfam" id="NF040909">
    <property type="entry name" value="OadG_rel_small"/>
    <property type="match status" value="1"/>
</dbReference>
<evidence type="ECO:0000313" key="2">
    <source>
        <dbReference type="Proteomes" id="UP000254461"/>
    </source>
</evidence>
<gene>
    <name evidence="1" type="ORF">NCTC12092_00989</name>
</gene>
<proteinExistence type="predicted"/>
<dbReference type="EMBL" id="UHFF01000002">
    <property type="protein sequence ID" value="SUN46359.1"/>
    <property type="molecule type" value="Genomic_DNA"/>
</dbReference>
<sequence length="44" mass="4862">MTINIDHLIQSFELMALGMAGVFVVLGILYIVAEALIKLFPVEK</sequence>
<organism evidence="1 2">
    <name type="scientific">Streptococcus equi subsp. equi</name>
    <dbReference type="NCBI Taxonomy" id="148942"/>
    <lineage>
        <taxon>Bacteria</taxon>
        <taxon>Bacillati</taxon>
        <taxon>Bacillota</taxon>
        <taxon>Bacilli</taxon>
        <taxon>Lactobacillales</taxon>
        <taxon>Streptococcaceae</taxon>
        <taxon>Streptococcus</taxon>
    </lineage>
</organism>
<dbReference type="Proteomes" id="UP000254461">
    <property type="component" value="Unassembled WGS sequence"/>
</dbReference>
<accession>A0A0G6A3E9</accession>
<evidence type="ECO:0000313" key="1">
    <source>
        <dbReference type="EMBL" id="SUN46359.1"/>
    </source>
</evidence>
<dbReference type="AlphaFoldDB" id="A0A0G6A3E9"/>
<name>A0A0G6A3E9_9STRE</name>
<reference evidence="1 2" key="1">
    <citation type="submission" date="2018-06" db="EMBL/GenBank/DDBJ databases">
        <authorList>
            <consortium name="Pathogen Informatics"/>
            <person name="Doyle S."/>
        </authorList>
    </citation>
    <scope>NUCLEOTIDE SEQUENCE [LARGE SCALE GENOMIC DNA]</scope>
    <source>
        <strain evidence="1 2">NCTC12092</strain>
    </source>
</reference>
<dbReference type="GeneID" id="83705887"/>
<dbReference type="RefSeq" id="WP_012515617.1">
    <property type="nucleotide sequence ID" value="NZ_BTYB01000049.1"/>
</dbReference>